<evidence type="ECO:0000313" key="3">
    <source>
        <dbReference type="EMBL" id="QDS91550.1"/>
    </source>
</evidence>
<dbReference type="OrthoDB" id="292533at2"/>
<gene>
    <name evidence="3" type="ORF">FF011L_02800</name>
</gene>
<feature type="transmembrane region" description="Helical" evidence="2">
    <location>
        <begin position="34"/>
        <end position="52"/>
    </location>
</feature>
<organism evidence="3 4">
    <name type="scientific">Roseimaritima multifibrata</name>
    <dbReference type="NCBI Taxonomy" id="1930274"/>
    <lineage>
        <taxon>Bacteria</taxon>
        <taxon>Pseudomonadati</taxon>
        <taxon>Planctomycetota</taxon>
        <taxon>Planctomycetia</taxon>
        <taxon>Pirellulales</taxon>
        <taxon>Pirellulaceae</taxon>
        <taxon>Roseimaritima</taxon>
    </lineage>
</organism>
<evidence type="ECO:0000256" key="2">
    <source>
        <dbReference type="SAM" id="Phobius"/>
    </source>
</evidence>
<reference evidence="3 4" key="1">
    <citation type="submission" date="2019-02" db="EMBL/GenBank/DDBJ databases">
        <title>Deep-cultivation of Planctomycetes and their phenomic and genomic characterization uncovers novel biology.</title>
        <authorList>
            <person name="Wiegand S."/>
            <person name="Jogler M."/>
            <person name="Boedeker C."/>
            <person name="Pinto D."/>
            <person name="Vollmers J."/>
            <person name="Rivas-Marin E."/>
            <person name="Kohn T."/>
            <person name="Peeters S.H."/>
            <person name="Heuer A."/>
            <person name="Rast P."/>
            <person name="Oberbeckmann S."/>
            <person name="Bunk B."/>
            <person name="Jeske O."/>
            <person name="Meyerdierks A."/>
            <person name="Storesund J.E."/>
            <person name="Kallscheuer N."/>
            <person name="Luecker S."/>
            <person name="Lage O.M."/>
            <person name="Pohl T."/>
            <person name="Merkel B.J."/>
            <person name="Hornburger P."/>
            <person name="Mueller R.-W."/>
            <person name="Bruemmer F."/>
            <person name="Labrenz M."/>
            <person name="Spormann A.M."/>
            <person name="Op den Camp H."/>
            <person name="Overmann J."/>
            <person name="Amann R."/>
            <person name="Jetten M.S.M."/>
            <person name="Mascher T."/>
            <person name="Medema M.H."/>
            <person name="Devos D.P."/>
            <person name="Kaster A.-K."/>
            <person name="Ovreas L."/>
            <person name="Rohde M."/>
            <person name="Galperin M.Y."/>
            <person name="Jogler C."/>
        </authorList>
    </citation>
    <scope>NUCLEOTIDE SEQUENCE [LARGE SCALE GENOMIC DNA]</scope>
    <source>
        <strain evidence="3 4">FF011L</strain>
    </source>
</reference>
<keyword evidence="2" id="KW-0472">Membrane</keyword>
<evidence type="ECO:0000313" key="4">
    <source>
        <dbReference type="Proteomes" id="UP000320672"/>
    </source>
</evidence>
<keyword evidence="4" id="KW-1185">Reference proteome</keyword>
<keyword evidence="2" id="KW-0812">Transmembrane</keyword>
<dbReference type="Proteomes" id="UP000320672">
    <property type="component" value="Chromosome"/>
</dbReference>
<dbReference type="AlphaFoldDB" id="A0A517M9I5"/>
<dbReference type="KEGG" id="rml:FF011L_02800"/>
<proteinExistence type="predicted"/>
<dbReference type="RefSeq" id="WP_145349600.1">
    <property type="nucleotide sequence ID" value="NZ_CP036262.1"/>
</dbReference>
<protein>
    <submittedName>
        <fullName evidence="3">Uncharacterized protein</fullName>
    </submittedName>
</protein>
<sequence length="73" mass="8377">MSQEKDHKQNSHRHGHHNADHSTASKKKMIHHDWRFWTAITLMILAMVAYVLSLDEAMAPTDVDQAEVPMVAE</sequence>
<dbReference type="EMBL" id="CP036262">
    <property type="protein sequence ID" value="QDS91550.1"/>
    <property type="molecule type" value="Genomic_DNA"/>
</dbReference>
<keyword evidence="2" id="KW-1133">Transmembrane helix</keyword>
<name>A0A517M9I5_9BACT</name>
<feature type="region of interest" description="Disordered" evidence="1">
    <location>
        <begin position="1"/>
        <end position="26"/>
    </location>
</feature>
<accession>A0A517M9I5</accession>
<evidence type="ECO:0000256" key="1">
    <source>
        <dbReference type="SAM" id="MobiDB-lite"/>
    </source>
</evidence>